<dbReference type="PANTHER" id="PTHR14647:SF87">
    <property type="entry name" value="PUTATIVE-RELATED"/>
    <property type="match status" value="1"/>
</dbReference>
<organism evidence="10 11">
    <name type="scientific">Saccoglossus kowalevskii</name>
    <name type="common">Acorn worm</name>
    <dbReference type="NCBI Taxonomy" id="10224"/>
    <lineage>
        <taxon>Eukaryota</taxon>
        <taxon>Metazoa</taxon>
        <taxon>Hemichordata</taxon>
        <taxon>Enteropneusta</taxon>
        <taxon>Harrimaniidae</taxon>
        <taxon>Saccoglossus</taxon>
    </lineage>
</organism>
<gene>
    <name evidence="11" type="primary">LOC102805088</name>
</gene>
<comment type="similarity">
    <text evidence="2">Belongs to the galactose-3-O-sulfotransferase family.</text>
</comment>
<evidence type="ECO:0000256" key="7">
    <source>
        <dbReference type="ARBA" id="ARBA00023034"/>
    </source>
</evidence>
<evidence type="ECO:0000256" key="8">
    <source>
        <dbReference type="ARBA" id="ARBA00023136"/>
    </source>
</evidence>
<evidence type="ECO:0000256" key="4">
    <source>
        <dbReference type="ARBA" id="ARBA00022692"/>
    </source>
</evidence>
<keyword evidence="5" id="KW-0735">Signal-anchor</keyword>
<keyword evidence="10" id="KW-1185">Reference proteome</keyword>
<evidence type="ECO:0000256" key="5">
    <source>
        <dbReference type="ARBA" id="ARBA00022968"/>
    </source>
</evidence>
<dbReference type="InterPro" id="IPR009729">
    <property type="entry name" value="Gal-3-0_sulfotransfrase"/>
</dbReference>
<keyword evidence="3" id="KW-0808">Transferase</keyword>
<evidence type="ECO:0000256" key="6">
    <source>
        <dbReference type="ARBA" id="ARBA00022989"/>
    </source>
</evidence>
<protein>
    <submittedName>
        <fullName evidence="11">Galactosylceramide sulfotransferase-like</fullName>
    </submittedName>
</protein>
<evidence type="ECO:0000313" key="10">
    <source>
        <dbReference type="Proteomes" id="UP000694865"/>
    </source>
</evidence>
<keyword evidence="9" id="KW-0325">Glycoprotein</keyword>
<evidence type="ECO:0000256" key="9">
    <source>
        <dbReference type="ARBA" id="ARBA00023180"/>
    </source>
</evidence>
<dbReference type="GeneID" id="102805088"/>
<evidence type="ECO:0000256" key="3">
    <source>
        <dbReference type="ARBA" id="ARBA00022679"/>
    </source>
</evidence>
<keyword evidence="8" id="KW-0472">Membrane</keyword>
<dbReference type="Gene3D" id="3.40.50.300">
    <property type="entry name" value="P-loop containing nucleotide triphosphate hydrolases"/>
    <property type="match status" value="1"/>
</dbReference>
<comment type="subcellular location">
    <subcellularLocation>
        <location evidence="1">Golgi apparatus membrane</location>
        <topology evidence="1">Single-pass type II membrane protein</topology>
    </subcellularLocation>
</comment>
<dbReference type="Pfam" id="PF06990">
    <property type="entry name" value="Gal-3-0_sulfotr"/>
    <property type="match status" value="1"/>
</dbReference>
<evidence type="ECO:0000256" key="2">
    <source>
        <dbReference type="ARBA" id="ARBA00008124"/>
    </source>
</evidence>
<dbReference type="PANTHER" id="PTHR14647">
    <property type="entry name" value="GALACTOSE-3-O-SULFOTRANSFERASE"/>
    <property type="match status" value="1"/>
</dbReference>
<evidence type="ECO:0000256" key="1">
    <source>
        <dbReference type="ARBA" id="ARBA00004323"/>
    </source>
</evidence>
<accession>A0ABM0MFF5</accession>
<keyword evidence="4" id="KW-0812">Transmembrane</keyword>
<keyword evidence="6" id="KW-1133">Transmembrane helix</keyword>
<proteinExistence type="inferred from homology"/>
<reference evidence="11" key="1">
    <citation type="submission" date="2025-08" db="UniProtKB">
        <authorList>
            <consortium name="RefSeq"/>
        </authorList>
    </citation>
    <scope>IDENTIFICATION</scope>
    <source>
        <tissue evidence="11">Testes</tissue>
    </source>
</reference>
<evidence type="ECO:0000313" key="11">
    <source>
        <dbReference type="RefSeq" id="XP_006818746.1"/>
    </source>
</evidence>
<keyword evidence="7" id="KW-0333">Golgi apparatus</keyword>
<dbReference type="RefSeq" id="XP_006818746.1">
    <property type="nucleotide sequence ID" value="XM_006818683.1"/>
</dbReference>
<dbReference type="InterPro" id="IPR027417">
    <property type="entry name" value="P-loop_NTPase"/>
</dbReference>
<name>A0ABM0MFF5_SACKO</name>
<sequence>MATTKRLKQCTLTGLLLTIIVSAVIHYNQGLHITYTEAALETVKRPVRDGDSADHRKSQGWLLDTYSNAMTYDHANTQCKQVSKFIFIKTIKTGGSTTANILLRYGLKNNLTIAEDHEQINNCPNFTAIDYSASHRQYKRSLLENLVPNAKYLSILRSPYTQQRSVFHWFNFPRSLGNQTTFRQFVEHPEHYSDFIQIHHQHRNGQMWFMIPDFDMRRQANVSYVQQAITLLDKEFDLVLILEYFDESLILLRKLLCWEFDDILYHSVNVRNPTDVITPSMESSIRKWSNADVLLYEHFNRTLWKKVNTYDGDFEDDLNKFRTRQQHASSQCTDSDVREVDSFCWRLFVNTYKLQRVALKKRSLQRNKIRNERRQKCRHV</sequence>
<dbReference type="SUPFAM" id="SSF52540">
    <property type="entry name" value="P-loop containing nucleoside triphosphate hydrolases"/>
    <property type="match status" value="1"/>
</dbReference>
<dbReference type="Proteomes" id="UP000694865">
    <property type="component" value="Unplaced"/>
</dbReference>